<evidence type="ECO:0000256" key="3">
    <source>
        <dbReference type="ARBA" id="ARBA00023157"/>
    </source>
</evidence>
<evidence type="ECO:0000256" key="4">
    <source>
        <dbReference type="ARBA" id="ARBA00023186"/>
    </source>
</evidence>
<dbReference type="InterPro" id="IPR016153">
    <property type="entry name" value="Heat_shock_Hsp33_N"/>
</dbReference>
<keyword evidence="4" id="KW-0143">Chaperone</keyword>
<dbReference type="GO" id="GO:0044183">
    <property type="term" value="F:protein folding chaperone"/>
    <property type="evidence" value="ECO:0007669"/>
    <property type="project" value="TreeGrafter"/>
</dbReference>
<dbReference type="SUPFAM" id="SSF64397">
    <property type="entry name" value="Hsp33 domain"/>
    <property type="match status" value="1"/>
</dbReference>
<dbReference type="HOGENOM" id="CLU_054493_1_0_7"/>
<evidence type="ECO:0000313" key="7">
    <source>
        <dbReference type="Proteomes" id="UP000012040"/>
    </source>
</evidence>
<sequence length="297" mass="32973">MAKVQRFVSHDFTLRIASVDATDVVAEMQKLHNAFPVAASGVGKAMVGALLLASQLKDKQQIGLLFRGSGSLKSIYAEADFEGNIRAYTPHPQFEPESYDGGLKLSEALGKGTLTVARHVPFQKQPFQGMVELVTGEIGDDIAHYLHQSHQIRSIVSLGIYLDQQGQVQKAGGFIIEVMPGVDEAMVDLLQKNSEKQKPSVSSVLRDGGTPEDLIRPFMEGIDFMQLEHEHEIKYFCPCSKERVAEALTILGEEDLQDMVNKNEEPEVTCQMCGKPYVFTMDEVVEIRDRVNKKPLH</sequence>
<keyword evidence="5" id="KW-0676">Redox-active center</keyword>
<keyword evidence="7" id="KW-1185">Reference proteome</keyword>
<dbReference type="SUPFAM" id="SSF118352">
    <property type="entry name" value="HSP33 redox switch-like"/>
    <property type="match status" value="1"/>
</dbReference>
<dbReference type="PANTHER" id="PTHR30111:SF1">
    <property type="entry name" value="33 KDA CHAPERONIN"/>
    <property type="match status" value="1"/>
</dbReference>
<dbReference type="CDD" id="cd00498">
    <property type="entry name" value="Hsp33"/>
    <property type="match status" value="1"/>
</dbReference>
<proteinExistence type="predicted"/>
<gene>
    <name evidence="6" type="ORF">A11Q_1655</name>
</gene>
<dbReference type="Gene3D" id="3.55.30.10">
    <property type="entry name" value="Hsp33 domain"/>
    <property type="match status" value="1"/>
</dbReference>
<evidence type="ECO:0000256" key="5">
    <source>
        <dbReference type="ARBA" id="ARBA00023284"/>
    </source>
</evidence>
<dbReference type="PIRSF" id="PIRSF005261">
    <property type="entry name" value="Heat_shock_Hsp33"/>
    <property type="match status" value="1"/>
</dbReference>
<protein>
    <submittedName>
        <fullName evidence="6">Heat-shock protein HSP33-like protein</fullName>
    </submittedName>
</protein>
<keyword evidence="2" id="KW-0862">Zinc</keyword>
<dbReference type="GO" id="GO:0005737">
    <property type="term" value="C:cytoplasm"/>
    <property type="evidence" value="ECO:0007669"/>
    <property type="project" value="InterPro"/>
</dbReference>
<keyword evidence="1" id="KW-0963">Cytoplasm</keyword>
<reference evidence="6 7" key="1">
    <citation type="journal article" date="2013" name="ISME J.">
        <title>By their genes ye shall know them: genomic signatures of predatory bacteria.</title>
        <authorList>
            <person name="Pasternak Z."/>
            <person name="Pietrokovski S."/>
            <person name="Rotem O."/>
            <person name="Gophna U."/>
            <person name="Lurie-Weinberger M.N."/>
            <person name="Jurkevitch E."/>
        </authorList>
    </citation>
    <scope>NUCLEOTIDE SEQUENCE [LARGE SCALE GENOMIC DNA]</scope>
    <source>
        <strain evidence="6 7">JSS</strain>
    </source>
</reference>
<dbReference type="InterPro" id="IPR016154">
    <property type="entry name" value="Heat_shock_Hsp33_C"/>
</dbReference>
<dbReference type="AlphaFoldDB" id="M4VCV7"/>
<name>M4VCV7_9BACT</name>
<dbReference type="STRING" id="1184267.A11Q_1655"/>
<dbReference type="Pfam" id="PF01430">
    <property type="entry name" value="HSP33"/>
    <property type="match status" value="1"/>
</dbReference>
<dbReference type="PATRIC" id="fig|1184267.3.peg.1677"/>
<organism evidence="6 7">
    <name type="scientific">Pseudobdellovibrio exovorus JSS</name>
    <dbReference type="NCBI Taxonomy" id="1184267"/>
    <lineage>
        <taxon>Bacteria</taxon>
        <taxon>Pseudomonadati</taxon>
        <taxon>Bdellovibrionota</taxon>
        <taxon>Bdellovibrionia</taxon>
        <taxon>Bdellovibrionales</taxon>
        <taxon>Pseudobdellovibrionaceae</taxon>
        <taxon>Pseudobdellovibrio</taxon>
    </lineage>
</organism>
<keyword evidence="3" id="KW-1015">Disulfide bond</keyword>
<dbReference type="Proteomes" id="UP000012040">
    <property type="component" value="Chromosome"/>
</dbReference>
<accession>M4VCV7</accession>
<evidence type="ECO:0000256" key="2">
    <source>
        <dbReference type="ARBA" id="ARBA00022833"/>
    </source>
</evidence>
<dbReference type="InterPro" id="IPR000397">
    <property type="entry name" value="Heat_shock_Hsp33"/>
</dbReference>
<dbReference type="GO" id="GO:0051082">
    <property type="term" value="F:unfolded protein binding"/>
    <property type="evidence" value="ECO:0007669"/>
    <property type="project" value="InterPro"/>
</dbReference>
<dbReference type="EMBL" id="CP003537">
    <property type="protein sequence ID" value="AGH95871.1"/>
    <property type="molecule type" value="Genomic_DNA"/>
</dbReference>
<dbReference type="eggNOG" id="COG1281">
    <property type="taxonomic scope" value="Bacteria"/>
</dbReference>
<dbReference type="GO" id="GO:0042026">
    <property type="term" value="P:protein refolding"/>
    <property type="evidence" value="ECO:0007669"/>
    <property type="project" value="TreeGrafter"/>
</dbReference>
<dbReference type="KEGG" id="bex:A11Q_1655"/>
<dbReference type="RefSeq" id="WP_015470361.1">
    <property type="nucleotide sequence ID" value="NC_020813.1"/>
</dbReference>
<dbReference type="PANTHER" id="PTHR30111">
    <property type="entry name" value="33 KDA CHAPERONIN"/>
    <property type="match status" value="1"/>
</dbReference>
<dbReference type="OrthoDB" id="5289759at2"/>
<evidence type="ECO:0000256" key="1">
    <source>
        <dbReference type="ARBA" id="ARBA00022490"/>
    </source>
</evidence>
<evidence type="ECO:0000313" key="6">
    <source>
        <dbReference type="EMBL" id="AGH95871.1"/>
    </source>
</evidence>
<dbReference type="Gene3D" id="3.90.1280.10">
    <property type="entry name" value="HSP33 redox switch-like"/>
    <property type="match status" value="1"/>
</dbReference>